<evidence type="ECO:0000313" key="1">
    <source>
        <dbReference type="EMBL" id="KAI3780669.1"/>
    </source>
</evidence>
<proteinExistence type="predicted"/>
<gene>
    <name evidence="1" type="ORF">L2E82_10655</name>
</gene>
<accession>A0ACB9GAN2</accession>
<name>A0ACB9GAN2_CICIN</name>
<evidence type="ECO:0000313" key="2">
    <source>
        <dbReference type="Proteomes" id="UP001055811"/>
    </source>
</evidence>
<dbReference type="Proteomes" id="UP001055811">
    <property type="component" value="Linkage Group LG02"/>
</dbReference>
<protein>
    <submittedName>
        <fullName evidence="1">Uncharacterized protein</fullName>
    </submittedName>
</protein>
<organism evidence="1 2">
    <name type="scientific">Cichorium intybus</name>
    <name type="common">Chicory</name>
    <dbReference type="NCBI Taxonomy" id="13427"/>
    <lineage>
        <taxon>Eukaryota</taxon>
        <taxon>Viridiplantae</taxon>
        <taxon>Streptophyta</taxon>
        <taxon>Embryophyta</taxon>
        <taxon>Tracheophyta</taxon>
        <taxon>Spermatophyta</taxon>
        <taxon>Magnoliopsida</taxon>
        <taxon>eudicotyledons</taxon>
        <taxon>Gunneridae</taxon>
        <taxon>Pentapetalae</taxon>
        <taxon>asterids</taxon>
        <taxon>campanulids</taxon>
        <taxon>Asterales</taxon>
        <taxon>Asteraceae</taxon>
        <taxon>Cichorioideae</taxon>
        <taxon>Cichorieae</taxon>
        <taxon>Cichoriinae</taxon>
        <taxon>Cichorium</taxon>
    </lineage>
</organism>
<keyword evidence="2" id="KW-1185">Reference proteome</keyword>
<dbReference type="EMBL" id="CM042010">
    <property type="protein sequence ID" value="KAI3780669.1"/>
    <property type="molecule type" value="Genomic_DNA"/>
</dbReference>
<reference evidence="1 2" key="2">
    <citation type="journal article" date="2022" name="Mol. Ecol. Resour.">
        <title>The genomes of chicory, endive, great burdock and yacon provide insights into Asteraceae paleo-polyploidization history and plant inulin production.</title>
        <authorList>
            <person name="Fan W."/>
            <person name="Wang S."/>
            <person name="Wang H."/>
            <person name="Wang A."/>
            <person name="Jiang F."/>
            <person name="Liu H."/>
            <person name="Zhao H."/>
            <person name="Xu D."/>
            <person name="Zhang Y."/>
        </authorList>
    </citation>
    <scope>NUCLEOTIDE SEQUENCE [LARGE SCALE GENOMIC DNA]</scope>
    <source>
        <strain evidence="2">cv. Punajuju</strain>
        <tissue evidence="1">Leaves</tissue>
    </source>
</reference>
<sequence>MCAYLNVINLHDNILTGTIPPQLGLLAQLSVFARSCLGDIFNSDLEVKVTSVFSITEGATLSEFSIHSELAASCSSTVVLTVGLLVSESDQSYLVSHTLQVNIIAISCLGDIFNSDLAVKVTSVFSIAEGATLTQFL</sequence>
<comment type="caution">
    <text evidence="1">The sequence shown here is derived from an EMBL/GenBank/DDBJ whole genome shotgun (WGS) entry which is preliminary data.</text>
</comment>
<reference evidence="2" key="1">
    <citation type="journal article" date="2022" name="Mol. Ecol. Resour.">
        <title>The genomes of chicory, endive, great burdock and yacon provide insights into Asteraceae palaeo-polyploidization history and plant inulin production.</title>
        <authorList>
            <person name="Fan W."/>
            <person name="Wang S."/>
            <person name="Wang H."/>
            <person name="Wang A."/>
            <person name="Jiang F."/>
            <person name="Liu H."/>
            <person name="Zhao H."/>
            <person name="Xu D."/>
            <person name="Zhang Y."/>
        </authorList>
    </citation>
    <scope>NUCLEOTIDE SEQUENCE [LARGE SCALE GENOMIC DNA]</scope>
    <source>
        <strain evidence="2">cv. Punajuju</strain>
    </source>
</reference>